<dbReference type="InterPro" id="IPR015310">
    <property type="entry name" value="AHSA1-like_N"/>
</dbReference>
<accession>A0A7J7LMF8</accession>
<proteinExistence type="inferred from homology"/>
<dbReference type="PANTHER" id="PTHR13009">
    <property type="entry name" value="HEAT SHOCK PROTEIN 90 HSP90 CO-CHAPERONE AHA-1"/>
    <property type="match status" value="1"/>
</dbReference>
<dbReference type="PANTHER" id="PTHR13009:SF22">
    <property type="entry name" value="LD43819P"/>
    <property type="match status" value="1"/>
</dbReference>
<feature type="non-terminal residue" evidence="3">
    <location>
        <position position="1"/>
    </location>
</feature>
<gene>
    <name evidence="3" type="ORF">GIB67_009836</name>
</gene>
<dbReference type="Proteomes" id="UP000541444">
    <property type="component" value="Unassembled WGS sequence"/>
</dbReference>
<dbReference type="Pfam" id="PF09229">
    <property type="entry name" value="Aha1_N"/>
    <property type="match status" value="1"/>
</dbReference>
<dbReference type="GO" id="GO:0006457">
    <property type="term" value="P:protein folding"/>
    <property type="evidence" value="ECO:0007669"/>
    <property type="project" value="TreeGrafter"/>
</dbReference>
<dbReference type="InterPro" id="IPR036338">
    <property type="entry name" value="Aha1"/>
</dbReference>
<organism evidence="3 4">
    <name type="scientific">Kingdonia uniflora</name>
    <dbReference type="NCBI Taxonomy" id="39325"/>
    <lineage>
        <taxon>Eukaryota</taxon>
        <taxon>Viridiplantae</taxon>
        <taxon>Streptophyta</taxon>
        <taxon>Embryophyta</taxon>
        <taxon>Tracheophyta</taxon>
        <taxon>Spermatophyta</taxon>
        <taxon>Magnoliopsida</taxon>
        <taxon>Ranunculales</taxon>
        <taxon>Circaeasteraceae</taxon>
        <taxon>Kingdonia</taxon>
    </lineage>
</organism>
<comment type="similarity">
    <text evidence="1">Belongs to the AHA1 family.</text>
</comment>
<dbReference type="GO" id="GO:0051087">
    <property type="term" value="F:protein-folding chaperone binding"/>
    <property type="evidence" value="ECO:0007669"/>
    <property type="project" value="InterPro"/>
</dbReference>
<feature type="domain" description="Activator of Hsp90 ATPase AHSA1-like N-terminal" evidence="2">
    <location>
        <begin position="201"/>
        <end position="345"/>
    </location>
</feature>
<evidence type="ECO:0000313" key="3">
    <source>
        <dbReference type="EMBL" id="KAF6143855.1"/>
    </source>
</evidence>
<dbReference type="EMBL" id="JACGCM010002165">
    <property type="protein sequence ID" value="KAF6143855.1"/>
    <property type="molecule type" value="Genomic_DNA"/>
</dbReference>
<evidence type="ECO:0000259" key="2">
    <source>
        <dbReference type="SMART" id="SM01000"/>
    </source>
</evidence>
<dbReference type="SMART" id="SM01000">
    <property type="entry name" value="Aha1_N"/>
    <property type="match status" value="1"/>
</dbReference>
<dbReference type="AlphaFoldDB" id="A0A7J7LMF8"/>
<dbReference type="SUPFAM" id="SSF103111">
    <property type="entry name" value="Activator of Hsp90 ATPase, Aha1"/>
    <property type="match status" value="1"/>
</dbReference>
<protein>
    <recommendedName>
        <fullName evidence="2">Activator of Hsp90 ATPase AHSA1-like N-terminal domain-containing protein</fullName>
    </recommendedName>
</protein>
<comment type="caution">
    <text evidence="3">The sequence shown here is derived from an EMBL/GenBank/DDBJ whole genome shotgun (WGS) entry which is preliminary data.</text>
</comment>
<dbReference type="GO" id="GO:0001671">
    <property type="term" value="F:ATPase activator activity"/>
    <property type="evidence" value="ECO:0007669"/>
    <property type="project" value="InterPro"/>
</dbReference>
<dbReference type="OrthoDB" id="567237at2759"/>
<name>A0A7J7LMF8_9MAGN</name>
<evidence type="ECO:0000313" key="4">
    <source>
        <dbReference type="Proteomes" id="UP000541444"/>
    </source>
</evidence>
<reference evidence="3 4" key="1">
    <citation type="journal article" date="2020" name="IScience">
        <title>Genome Sequencing of the Endangered Kingdonia uniflora (Circaeasteraceae, Ranunculales) Reveals Potential Mechanisms of Evolutionary Specialization.</title>
        <authorList>
            <person name="Sun Y."/>
            <person name="Deng T."/>
            <person name="Zhang A."/>
            <person name="Moore M.J."/>
            <person name="Landis J.B."/>
            <person name="Lin N."/>
            <person name="Zhang H."/>
            <person name="Zhang X."/>
            <person name="Huang J."/>
            <person name="Zhang X."/>
            <person name="Sun H."/>
            <person name="Wang H."/>
        </authorList>
    </citation>
    <scope>NUCLEOTIDE SEQUENCE [LARGE SCALE GENOMIC DNA]</scope>
    <source>
        <strain evidence="3">TB1705</strain>
        <tissue evidence="3">Leaf</tissue>
    </source>
</reference>
<sequence>ETPAGALSPSLSQLGQQWTLDPYRKSETEGSRREVKLKYKYLGLSVCVPVLQINLSQEEEMEDQSSSSSYRYWVRETSQDAAPLPVARKLTAEEHISQPPLGSVWNRKSHAETCFLTLLNKNMTFQYLKAYEVLEHHPAWCGVQDQSPSLLWCNVRAKDHSSASPGSSTPETPYSPVVESPVEDYLNTDLLNCGEAGTWEEKNINSWASTRIKELLSSVGSLEFSSGKAEILEVSKCVGDATLVTVRNKKRVGYTYELALKFTGKLLCPTQWEWLIQEEKKKIKGQIDIEEFSFGEVDELQVEIRVSEEKDLMQQDKRRIGQDVKQFVQPIRVKLLQFEQEMKDR</sequence>
<evidence type="ECO:0000256" key="1">
    <source>
        <dbReference type="ARBA" id="ARBA00006817"/>
    </source>
</evidence>
<dbReference type="GO" id="GO:0005829">
    <property type="term" value="C:cytosol"/>
    <property type="evidence" value="ECO:0007669"/>
    <property type="project" value="TreeGrafter"/>
</dbReference>
<dbReference type="Gene3D" id="3.15.10.20">
    <property type="entry name" value="Activator of Hsp90 ATPase Aha1, N-terminal domain"/>
    <property type="match status" value="1"/>
</dbReference>
<keyword evidence="4" id="KW-1185">Reference proteome</keyword>